<protein>
    <submittedName>
        <fullName evidence="3">Hemin ABC transporter substrate-binding protein</fullName>
    </submittedName>
</protein>
<dbReference type="AlphaFoldDB" id="A0A2V4NCQ2"/>
<feature type="signal peptide" evidence="1">
    <location>
        <begin position="1"/>
        <end position="18"/>
    </location>
</feature>
<dbReference type="Gene3D" id="3.40.50.1980">
    <property type="entry name" value="Nitrogenase molybdenum iron protein domain"/>
    <property type="match status" value="2"/>
</dbReference>
<accession>A0A2V4NCQ2</accession>
<dbReference type="EMBL" id="QFVT01000004">
    <property type="protein sequence ID" value="PYC48003.1"/>
    <property type="molecule type" value="Genomic_DNA"/>
</dbReference>
<dbReference type="Pfam" id="PF01497">
    <property type="entry name" value="Peripla_BP_2"/>
    <property type="match status" value="1"/>
</dbReference>
<dbReference type="PROSITE" id="PS50983">
    <property type="entry name" value="FE_B12_PBP"/>
    <property type="match status" value="1"/>
</dbReference>
<keyword evidence="1" id="KW-0732">Signal</keyword>
<dbReference type="RefSeq" id="WP_110795653.1">
    <property type="nucleotide sequence ID" value="NZ_KZ826483.1"/>
</dbReference>
<comment type="caution">
    <text evidence="3">The sequence shown here is derived from an EMBL/GenBank/DDBJ whole genome shotgun (WGS) entry which is preliminary data.</text>
</comment>
<feature type="chain" id="PRO_5015838113" evidence="1">
    <location>
        <begin position="19"/>
        <end position="295"/>
    </location>
</feature>
<feature type="domain" description="Fe/B12 periplasmic-binding" evidence="2">
    <location>
        <begin position="26"/>
        <end position="288"/>
    </location>
</feature>
<gene>
    <name evidence="3" type="ORF">DI396_07945</name>
</gene>
<dbReference type="SUPFAM" id="SSF53807">
    <property type="entry name" value="Helical backbone' metal receptor"/>
    <property type="match status" value="1"/>
</dbReference>
<dbReference type="Proteomes" id="UP000248012">
    <property type="component" value="Unassembled WGS sequence"/>
</dbReference>
<evidence type="ECO:0000313" key="4">
    <source>
        <dbReference type="Proteomes" id="UP000248012"/>
    </source>
</evidence>
<evidence type="ECO:0000313" key="3">
    <source>
        <dbReference type="EMBL" id="PYC48003.1"/>
    </source>
</evidence>
<organism evidence="3 4">
    <name type="scientific">Litorivita pollutaquae</name>
    <dbReference type="NCBI Taxonomy" id="2200892"/>
    <lineage>
        <taxon>Bacteria</taxon>
        <taxon>Pseudomonadati</taxon>
        <taxon>Pseudomonadota</taxon>
        <taxon>Alphaproteobacteria</taxon>
        <taxon>Rhodobacterales</taxon>
        <taxon>Paracoccaceae</taxon>
        <taxon>Litorivita</taxon>
    </lineage>
</organism>
<dbReference type="OrthoDB" id="9797736at2"/>
<name>A0A2V4NCQ2_9RHOB</name>
<sequence>MRALLWALVLGLPQGALATGYRDASSIVSIGGPVTEIVYALGAGDRVVARDTTSQFPEAVQALPDVGYMRQLSAEGVLSVGPDLILTRDTAGPPEVLEQLRGSQIPVVAVHDGFTKEAVLAAVDTVGGAIGALEAAAALRTRIEGQFAALEQRIGEQSAPPQVLFILSNQAGRLNVAGRGTGADGIISLAGGVNVMSEAYAGYKIMNAEALIAAAPEVVVMMHNEEEHQGRADEVFALPALALTPAARAGAFVTVDPAALGFGPRTAEFALALHHALDAAAKNARSRPPAEAQKE</sequence>
<dbReference type="InterPro" id="IPR002491">
    <property type="entry name" value="ABC_transptr_periplasmic_BD"/>
</dbReference>
<keyword evidence="4" id="KW-1185">Reference proteome</keyword>
<evidence type="ECO:0000256" key="1">
    <source>
        <dbReference type="SAM" id="SignalP"/>
    </source>
</evidence>
<reference evidence="3 4" key="1">
    <citation type="submission" date="2018-05" db="EMBL/GenBank/DDBJ databases">
        <title>Oceanovita maritima gen. nov., sp. nov., a marine bacterium in the family Rhodobacteraceae isolated from surface seawater of Lundu port Xiamen, China.</title>
        <authorList>
            <person name="Hetharua B.H."/>
            <person name="Min D."/>
            <person name="Liao H."/>
            <person name="Tian Y."/>
        </authorList>
    </citation>
    <scope>NUCLEOTIDE SEQUENCE [LARGE SCALE GENOMIC DNA]</scope>
    <source>
        <strain evidence="3 4">FSX-11</strain>
    </source>
</reference>
<dbReference type="PANTHER" id="PTHR30535">
    <property type="entry name" value="VITAMIN B12-BINDING PROTEIN"/>
    <property type="match status" value="1"/>
</dbReference>
<evidence type="ECO:0000259" key="2">
    <source>
        <dbReference type="PROSITE" id="PS50983"/>
    </source>
</evidence>
<proteinExistence type="predicted"/>
<dbReference type="InterPro" id="IPR050902">
    <property type="entry name" value="ABC_Transporter_SBP"/>
</dbReference>
<dbReference type="PANTHER" id="PTHR30535:SF4">
    <property type="entry name" value="HEMIN-BINDING PERIPLASMIC PROTEIN HMUT"/>
    <property type="match status" value="1"/>
</dbReference>